<evidence type="ECO:0000256" key="3">
    <source>
        <dbReference type="ARBA" id="ARBA00022526"/>
    </source>
</evidence>
<dbReference type="PANTHER" id="PTHR23429">
    <property type="entry name" value="GLUCOSE-6-PHOSPHATE 1-DEHYDROGENASE G6PD"/>
    <property type="match status" value="1"/>
</dbReference>
<dbReference type="PIRSF" id="PIRSF000110">
    <property type="entry name" value="G6PD"/>
    <property type="match status" value="1"/>
</dbReference>
<evidence type="ECO:0000256" key="5">
    <source>
        <dbReference type="ARBA" id="ARBA00023002"/>
    </source>
</evidence>
<dbReference type="NCBIfam" id="TIGR00871">
    <property type="entry name" value="zwf"/>
    <property type="match status" value="1"/>
</dbReference>
<dbReference type="PROSITE" id="PS00069">
    <property type="entry name" value="G6P_DEHYDROGENASE"/>
    <property type="match status" value="1"/>
</dbReference>
<feature type="domain" description="Glucose-6-phosphate dehydrogenase NAD-binding" evidence="8">
    <location>
        <begin position="14"/>
        <end position="189"/>
    </location>
</feature>
<dbReference type="Proteomes" id="UP000606044">
    <property type="component" value="Unassembled WGS sequence"/>
</dbReference>
<dbReference type="EC" id="1.1.1.49" evidence="7"/>
<evidence type="ECO:0000256" key="1">
    <source>
        <dbReference type="ARBA" id="ARBA00004937"/>
    </source>
</evidence>
<gene>
    <name evidence="7 10" type="primary">zwf</name>
    <name evidence="10" type="ORF">GCM10007301_26580</name>
</gene>
<dbReference type="InterPro" id="IPR036291">
    <property type="entry name" value="NAD(P)-bd_dom_sf"/>
</dbReference>
<feature type="binding site" evidence="7">
    <location>
        <begin position="17"/>
        <end position="24"/>
    </location>
    <ligand>
        <name>NADP(+)</name>
        <dbReference type="ChEBI" id="CHEBI:58349"/>
    </ligand>
</feature>
<feature type="binding site" evidence="7">
    <location>
        <position position="218"/>
    </location>
    <ligand>
        <name>substrate</name>
    </ligand>
</feature>
<evidence type="ECO:0000313" key="10">
    <source>
        <dbReference type="EMBL" id="GGF65514.1"/>
    </source>
</evidence>
<evidence type="ECO:0000259" key="9">
    <source>
        <dbReference type="Pfam" id="PF02781"/>
    </source>
</evidence>
<feature type="binding site" evidence="7">
    <location>
        <position position="237"/>
    </location>
    <ligand>
        <name>substrate</name>
    </ligand>
</feature>
<protein>
    <recommendedName>
        <fullName evidence="7">Glucose-6-phosphate 1-dehydrogenase</fullName>
        <shortName evidence="7">G6PD</shortName>
        <ecNumber evidence="7">1.1.1.49</ecNumber>
    </recommendedName>
</protein>
<evidence type="ECO:0000256" key="2">
    <source>
        <dbReference type="ARBA" id="ARBA00009975"/>
    </source>
</evidence>
<dbReference type="GO" id="GO:0050661">
    <property type="term" value="F:NADP binding"/>
    <property type="evidence" value="ECO:0007669"/>
    <property type="project" value="UniProtKB-UniRule"/>
</dbReference>
<dbReference type="SUPFAM" id="SSF51735">
    <property type="entry name" value="NAD(P)-binding Rossmann-fold domains"/>
    <property type="match status" value="1"/>
</dbReference>
<keyword evidence="3 7" id="KW-0313">Glucose metabolism</keyword>
<reference evidence="10" key="1">
    <citation type="journal article" date="2014" name="Int. J. Syst. Evol. Microbiol.">
        <title>Complete genome sequence of Corynebacterium casei LMG S-19264T (=DSM 44701T), isolated from a smear-ripened cheese.</title>
        <authorList>
            <consortium name="US DOE Joint Genome Institute (JGI-PGF)"/>
            <person name="Walter F."/>
            <person name="Albersmeier A."/>
            <person name="Kalinowski J."/>
            <person name="Ruckert C."/>
        </authorList>
    </citation>
    <scope>NUCLEOTIDE SEQUENCE</scope>
    <source>
        <strain evidence="10">CCM 7897</strain>
    </source>
</reference>
<proteinExistence type="inferred from homology"/>
<accession>A0A917FDQ2</accession>
<feature type="binding site" evidence="7">
    <location>
        <position position="180"/>
    </location>
    <ligand>
        <name>substrate</name>
    </ligand>
</feature>
<dbReference type="PRINTS" id="PR00079">
    <property type="entry name" value="G6PDHDRGNASE"/>
</dbReference>
<dbReference type="InterPro" id="IPR022675">
    <property type="entry name" value="G6P_DH_C"/>
</dbReference>
<comment type="catalytic activity">
    <reaction evidence="7">
        <text>D-glucose 6-phosphate + NADP(+) = 6-phospho-D-glucono-1,5-lactone + NADPH + H(+)</text>
        <dbReference type="Rhea" id="RHEA:15841"/>
        <dbReference type="ChEBI" id="CHEBI:15378"/>
        <dbReference type="ChEBI" id="CHEBI:57783"/>
        <dbReference type="ChEBI" id="CHEBI:57955"/>
        <dbReference type="ChEBI" id="CHEBI:58349"/>
        <dbReference type="ChEBI" id="CHEBI:61548"/>
        <dbReference type="EC" id="1.1.1.49"/>
    </reaction>
</comment>
<evidence type="ECO:0000259" key="8">
    <source>
        <dbReference type="Pfam" id="PF00479"/>
    </source>
</evidence>
<keyword evidence="4 7" id="KW-0521">NADP</keyword>
<dbReference type="GO" id="GO:0005829">
    <property type="term" value="C:cytosol"/>
    <property type="evidence" value="ECO:0007669"/>
    <property type="project" value="TreeGrafter"/>
</dbReference>
<dbReference type="Pfam" id="PF02781">
    <property type="entry name" value="G6PD_C"/>
    <property type="match status" value="1"/>
</dbReference>
<dbReference type="InterPro" id="IPR019796">
    <property type="entry name" value="G6P_DH_AS"/>
</dbReference>
<dbReference type="RefSeq" id="WP_188579255.1">
    <property type="nucleotide sequence ID" value="NZ_BMCT01000003.1"/>
</dbReference>
<comment type="similarity">
    <text evidence="2 7">Belongs to the glucose-6-phosphate dehydrogenase family.</text>
</comment>
<feature type="binding site" evidence="7">
    <location>
        <position position="150"/>
    </location>
    <ligand>
        <name>NADP(+)</name>
        <dbReference type="ChEBI" id="CHEBI:58349"/>
    </ligand>
</feature>
<dbReference type="FunFam" id="3.30.360.10:FF:000011">
    <property type="entry name" value="Glucose-6-phosphate 1-dehydrogenase"/>
    <property type="match status" value="1"/>
</dbReference>
<dbReference type="GO" id="GO:0004345">
    <property type="term" value="F:glucose-6-phosphate dehydrogenase activity"/>
    <property type="evidence" value="ECO:0007669"/>
    <property type="project" value="UniProtKB-UniRule"/>
</dbReference>
<feature type="binding site" evidence="7">
    <location>
        <position position="184"/>
    </location>
    <ligand>
        <name>substrate</name>
    </ligand>
</feature>
<dbReference type="InterPro" id="IPR001282">
    <property type="entry name" value="G6P_DH"/>
</dbReference>
<comment type="pathway">
    <text evidence="1 7">Carbohydrate degradation; pentose phosphate pathway; D-ribulose 5-phosphate from D-glucose 6-phosphate (oxidative stage): step 1/3.</text>
</comment>
<comment type="caution">
    <text evidence="10">The sequence shown here is derived from an EMBL/GenBank/DDBJ whole genome shotgun (WGS) entry which is preliminary data.</text>
</comment>
<dbReference type="Gene3D" id="3.30.360.10">
    <property type="entry name" value="Dihydrodipicolinate Reductase, domain 2"/>
    <property type="match status" value="1"/>
</dbReference>
<dbReference type="NCBIfam" id="NF009492">
    <property type="entry name" value="PRK12853.1-3"/>
    <property type="match status" value="1"/>
</dbReference>
<dbReference type="GO" id="GO:0006006">
    <property type="term" value="P:glucose metabolic process"/>
    <property type="evidence" value="ECO:0007669"/>
    <property type="project" value="UniProtKB-KW"/>
</dbReference>
<comment type="function">
    <text evidence="7">Catalyzes the oxidation of glucose 6-phosphate to 6-phosphogluconolactone.</text>
</comment>
<feature type="domain" description="Glucose-6-phosphate dehydrogenase C-terminal" evidence="9">
    <location>
        <begin position="191"/>
        <end position="488"/>
    </location>
</feature>
<dbReference type="PANTHER" id="PTHR23429:SF0">
    <property type="entry name" value="GLUCOSE-6-PHOSPHATE 1-DEHYDROGENASE"/>
    <property type="match status" value="1"/>
</dbReference>
<keyword evidence="6 7" id="KW-0119">Carbohydrate metabolism</keyword>
<feature type="binding site" evidence="7">
    <location>
        <position position="341"/>
    </location>
    <ligand>
        <name>substrate</name>
    </ligand>
</feature>
<dbReference type="SUPFAM" id="SSF55347">
    <property type="entry name" value="Glyceraldehyde-3-phosphate dehydrogenase-like, C-terminal domain"/>
    <property type="match status" value="1"/>
</dbReference>
<comment type="caution">
    <text evidence="7">Lacks conserved residue(s) required for the propagation of feature annotation.</text>
</comment>
<feature type="active site" description="Proton acceptor" evidence="7">
    <location>
        <position position="242"/>
    </location>
</feature>
<feature type="binding site" evidence="7">
    <location>
        <position position="51"/>
    </location>
    <ligand>
        <name>NADP(+)</name>
        <dbReference type="ChEBI" id="CHEBI:58349"/>
    </ligand>
</feature>
<evidence type="ECO:0000256" key="4">
    <source>
        <dbReference type="ARBA" id="ARBA00022857"/>
    </source>
</evidence>
<evidence type="ECO:0000256" key="6">
    <source>
        <dbReference type="ARBA" id="ARBA00023277"/>
    </source>
</evidence>
<dbReference type="HAMAP" id="MF_00966">
    <property type="entry name" value="G6PD"/>
    <property type="match status" value="1"/>
</dbReference>
<organism evidence="10 11">
    <name type="scientific">Azorhizobium oxalatiphilum</name>
    <dbReference type="NCBI Taxonomy" id="980631"/>
    <lineage>
        <taxon>Bacteria</taxon>
        <taxon>Pseudomonadati</taxon>
        <taxon>Pseudomonadota</taxon>
        <taxon>Alphaproteobacteria</taxon>
        <taxon>Hyphomicrobiales</taxon>
        <taxon>Xanthobacteraceae</taxon>
        <taxon>Azorhizobium</taxon>
    </lineage>
</organism>
<dbReference type="Pfam" id="PF00479">
    <property type="entry name" value="G6PD_N"/>
    <property type="match status" value="1"/>
</dbReference>
<dbReference type="InterPro" id="IPR022674">
    <property type="entry name" value="G6P_DH_NAD-bd"/>
</dbReference>
<dbReference type="AlphaFoldDB" id="A0A917FDQ2"/>
<keyword evidence="11" id="KW-1185">Reference proteome</keyword>
<keyword evidence="5 7" id="KW-0560">Oxidoreductase</keyword>
<sequence>MVARVITVDPFDIVVFGATGDLAKRKLLPALYERDLAGQIPPEARIIGVSRRPMTRAEYQELARDAVEDRDGIDTIEAQRLARFLDRVDYVAVDAVSDEGWSELKAHLADGEDRVRVFYLAVGPDLFDDICSRIGQYGLVTPKTRVVVEKPVGKNLESARKVNEAVGRVFPEESVFRIDHYLGKETVQNLMALRFANALFEPVWNNAHIDHVQITVAESIGTAGRAGYYDTAGALRDMVQNHILQLLCLVAMEPPVSMDADAVRDEKLKVLKALVPIDEKSAPHLTVRGQYRAGASAGGAVSGYLDELGSPESNTETFVALKAEIANWRWAGVPFYLRSGKRLASRVSEIVVAFKPIPHSVFDGSAGPISANHLVIRLQPDEGVRLWLMIKDPGPGGMRLQHVPLDMSFAEAFGVRNPDAYERLLMDVVRGNQTLFMRRDEVEAAWTWIDPILDAWKASNETPKPYTAGTWGPSASIALIERDGRTWQDD</sequence>
<name>A0A917FDQ2_9HYPH</name>
<dbReference type="Gene3D" id="3.40.50.720">
    <property type="entry name" value="NAD(P)-binding Rossmann-like Domain"/>
    <property type="match status" value="1"/>
</dbReference>
<dbReference type="GO" id="GO:0009051">
    <property type="term" value="P:pentose-phosphate shunt, oxidative branch"/>
    <property type="evidence" value="ECO:0007669"/>
    <property type="project" value="TreeGrafter"/>
</dbReference>
<evidence type="ECO:0000313" key="11">
    <source>
        <dbReference type="Proteomes" id="UP000606044"/>
    </source>
</evidence>
<reference evidence="10" key="2">
    <citation type="submission" date="2020-09" db="EMBL/GenBank/DDBJ databases">
        <authorList>
            <person name="Sun Q."/>
            <person name="Sedlacek I."/>
        </authorList>
    </citation>
    <scope>NUCLEOTIDE SEQUENCE</scope>
    <source>
        <strain evidence="10">CCM 7897</strain>
    </source>
</reference>
<evidence type="ECO:0000256" key="7">
    <source>
        <dbReference type="HAMAP-Rule" id="MF_00966"/>
    </source>
</evidence>
<dbReference type="EMBL" id="BMCT01000003">
    <property type="protein sequence ID" value="GGF65514.1"/>
    <property type="molecule type" value="Genomic_DNA"/>
</dbReference>